<dbReference type="Proteomes" id="UP001497453">
    <property type="component" value="Chromosome 7"/>
</dbReference>
<reference evidence="3" key="1">
    <citation type="submission" date="2024-04" db="EMBL/GenBank/DDBJ databases">
        <authorList>
            <person name="Shaw F."/>
            <person name="Minotto A."/>
        </authorList>
    </citation>
    <scope>NUCLEOTIDE SEQUENCE [LARGE SCALE GENOMIC DNA]</scope>
</reference>
<dbReference type="SMART" id="SM00220">
    <property type="entry name" value="S_TKc"/>
    <property type="match status" value="1"/>
</dbReference>
<proteinExistence type="predicted"/>
<organism evidence="2 3">
    <name type="scientific">Somion occarium</name>
    <dbReference type="NCBI Taxonomy" id="3059160"/>
    <lineage>
        <taxon>Eukaryota</taxon>
        <taxon>Fungi</taxon>
        <taxon>Dikarya</taxon>
        <taxon>Basidiomycota</taxon>
        <taxon>Agaricomycotina</taxon>
        <taxon>Agaricomycetes</taxon>
        <taxon>Polyporales</taxon>
        <taxon>Cerrenaceae</taxon>
        <taxon>Somion</taxon>
    </lineage>
</organism>
<accession>A0ABP1DZH3</accession>
<evidence type="ECO:0000313" key="3">
    <source>
        <dbReference type="Proteomes" id="UP001497453"/>
    </source>
</evidence>
<dbReference type="InterPro" id="IPR000719">
    <property type="entry name" value="Prot_kinase_dom"/>
</dbReference>
<sequence>MSGWLLNIPIQATCSPEDAQMYAQWTKEGDWDLLPSERAWSDRQSLLEERGYILRQRYRTGWRPSWLGHNRDPFSCEDSIISRHDHVIDATRRKDNLLVSIKVVKDASNEVKIARLVSSPQVVRNPANHCVSVLDILPDPVFPDKALMVMPYLRPFNDPPFNAIGEAVEFVKQTLEGLHFMHSIRVAHRDCAAANIMMDGRPLYPQGHHPVEINRTPDFLHEAPHLSRLDHPVKYYFIDFGISSVFGERDPPYVLGTKGRDKDPPELSDHTPYNPFMLDIYILGHVYQEEFIDKYSGLEFLEPLVTAMMHIQPERRPTAEDAILMLHNIISSVDTTLLRWRLRSRSESAPERVVYDTVAVAREGMYHLRRLVR</sequence>
<dbReference type="Gene3D" id="1.10.510.10">
    <property type="entry name" value="Transferase(Phosphotransferase) domain 1"/>
    <property type="match status" value="1"/>
</dbReference>
<dbReference type="EMBL" id="OZ037950">
    <property type="protein sequence ID" value="CAL1712394.1"/>
    <property type="molecule type" value="Genomic_DNA"/>
</dbReference>
<protein>
    <recommendedName>
        <fullName evidence="1">Protein kinase domain-containing protein</fullName>
    </recommendedName>
</protein>
<gene>
    <name evidence="2" type="ORF">GFSPODELE1_LOCUS8807</name>
</gene>
<evidence type="ECO:0000313" key="2">
    <source>
        <dbReference type="EMBL" id="CAL1712394.1"/>
    </source>
</evidence>
<name>A0ABP1DZH3_9APHY</name>
<dbReference type="InterPro" id="IPR011009">
    <property type="entry name" value="Kinase-like_dom_sf"/>
</dbReference>
<evidence type="ECO:0000259" key="1">
    <source>
        <dbReference type="PROSITE" id="PS50011"/>
    </source>
</evidence>
<dbReference type="PROSITE" id="PS50011">
    <property type="entry name" value="PROTEIN_KINASE_DOM"/>
    <property type="match status" value="1"/>
</dbReference>
<keyword evidence="3" id="KW-1185">Reference proteome</keyword>
<feature type="domain" description="Protein kinase" evidence="1">
    <location>
        <begin position="74"/>
        <end position="373"/>
    </location>
</feature>
<dbReference type="SUPFAM" id="SSF56112">
    <property type="entry name" value="Protein kinase-like (PK-like)"/>
    <property type="match status" value="1"/>
</dbReference>